<keyword evidence="11" id="KW-1185">Reference proteome</keyword>
<keyword evidence="4 9" id="KW-0926">Vacuole</keyword>
<dbReference type="GO" id="GO:0005774">
    <property type="term" value="C:vacuolar membrane"/>
    <property type="evidence" value="ECO:0007669"/>
    <property type="project" value="UniProtKB-SubCell"/>
</dbReference>
<dbReference type="GO" id="GO:0140315">
    <property type="term" value="F:iron ion sequestering activity"/>
    <property type="evidence" value="ECO:0007669"/>
    <property type="project" value="UniProtKB-UniRule"/>
</dbReference>
<evidence type="ECO:0000313" key="10">
    <source>
        <dbReference type="EMBL" id="KAJ4951203.1"/>
    </source>
</evidence>
<comment type="function">
    <text evidence="9">Vacuolar Fe(2+) uptake transporter.</text>
</comment>
<comment type="catalytic activity">
    <reaction evidence="8">
        <text>Fe(2+)(in) = Fe(2+)(out)</text>
        <dbReference type="Rhea" id="RHEA:28486"/>
        <dbReference type="ChEBI" id="CHEBI:29033"/>
    </reaction>
    <physiologicalReaction direction="left-to-right" evidence="8">
        <dbReference type="Rhea" id="RHEA:28487"/>
    </physiologicalReaction>
</comment>
<evidence type="ECO:0000256" key="4">
    <source>
        <dbReference type="ARBA" id="ARBA00022554"/>
    </source>
</evidence>
<comment type="caution">
    <text evidence="9">Lacks conserved residue(s) required for the propagation of feature annotation.</text>
</comment>
<evidence type="ECO:0000256" key="9">
    <source>
        <dbReference type="RuleBase" id="RU369115"/>
    </source>
</evidence>
<dbReference type="AlphaFoldDB" id="A0A9Q0GR91"/>
<dbReference type="GO" id="GO:0005381">
    <property type="term" value="F:iron ion transmembrane transporter activity"/>
    <property type="evidence" value="ECO:0007669"/>
    <property type="project" value="UniProtKB-UniRule"/>
</dbReference>
<dbReference type="GO" id="GO:0030026">
    <property type="term" value="P:intracellular manganese ion homeostasis"/>
    <property type="evidence" value="ECO:0007669"/>
    <property type="project" value="InterPro"/>
</dbReference>
<accession>A0A9Q0GR91</accession>
<evidence type="ECO:0000313" key="11">
    <source>
        <dbReference type="Proteomes" id="UP001141806"/>
    </source>
</evidence>
<comment type="similarity">
    <text evidence="2 9">Belongs to the CCC1 family.</text>
</comment>
<keyword evidence="6 9" id="KW-1133">Transmembrane helix</keyword>
<evidence type="ECO:0000256" key="6">
    <source>
        <dbReference type="ARBA" id="ARBA00022989"/>
    </source>
</evidence>
<keyword evidence="7 9" id="KW-0472">Membrane</keyword>
<evidence type="ECO:0000256" key="7">
    <source>
        <dbReference type="ARBA" id="ARBA00023136"/>
    </source>
</evidence>
<feature type="transmembrane region" description="Helical" evidence="9">
    <location>
        <begin position="128"/>
        <end position="148"/>
    </location>
</feature>
<dbReference type="PANTHER" id="PTHR31851">
    <property type="entry name" value="FE(2+)/MN(2+) TRANSPORTER PCL1"/>
    <property type="match status" value="1"/>
</dbReference>
<keyword evidence="9" id="KW-0813">Transport</keyword>
<organism evidence="10 11">
    <name type="scientific">Protea cynaroides</name>
    <dbReference type="NCBI Taxonomy" id="273540"/>
    <lineage>
        <taxon>Eukaryota</taxon>
        <taxon>Viridiplantae</taxon>
        <taxon>Streptophyta</taxon>
        <taxon>Embryophyta</taxon>
        <taxon>Tracheophyta</taxon>
        <taxon>Spermatophyta</taxon>
        <taxon>Magnoliopsida</taxon>
        <taxon>Proteales</taxon>
        <taxon>Proteaceae</taxon>
        <taxon>Protea</taxon>
    </lineage>
</organism>
<dbReference type="GO" id="GO:0005384">
    <property type="term" value="F:manganese ion transmembrane transporter activity"/>
    <property type="evidence" value="ECO:0007669"/>
    <property type="project" value="InterPro"/>
</dbReference>
<feature type="transmembrane region" description="Helical" evidence="9">
    <location>
        <begin position="154"/>
        <end position="172"/>
    </location>
</feature>
<keyword evidence="5 9" id="KW-0812">Transmembrane</keyword>
<keyword evidence="9" id="KW-0406">Ion transport</keyword>
<protein>
    <recommendedName>
        <fullName evidence="9">Vacuolar iron transporter</fullName>
    </recommendedName>
</protein>
<proteinExistence type="inferred from homology"/>
<feature type="transmembrane region" description="Helical" evidence="9">
    <location>
        <begin position="184"/>
        <end position="205"/>
    </location>
</feature>
<dbReference type="Proteomes" id="UP001141806">
    <property type="component" value="Unassembled WGS sequence"/>
</dbReference>
<keyword evidence="3" id="KW-0410">Iron transport</keyword>
<name>A0A9Q0GR91_9MAGN</name>
<comment type="subcellular location">
    <subcellularLocation>
        <location evidence="1 9">Vacuole membrane</location>
        <topology evidence="1 9">Multi-pass membrane protein</topology>
    </subcellularLocation>
</comment>
<dbReference type="Pfam" id="PF01988">
    <property type="entry name" value="VIT1"/>
    <property type="match status" value="1"/>
</dbReference>
<keyword evidence="3" id="KW-0408">Iron</keyword>
<comment type="caution">
    <text evidence="10">The sequence shown here is derived from an EMBL/GenBank/DDBJ whole genome shotgun (WGS) entry which is preliminary data.</text>
</comment>
<reference evidence="10" key="1">
    <citation type="journal article" date="2023" name="Plant J.">
        <title>The genome of the king protea, Protea cynaroides.</title>
        <authorList>
            <person name="Chang J."/>
            <person name="Duong T.A."/>
            <person name="Schoeman C."/>
            <person name="Ma X."/>
            <person name="Roodt D."/>
            <person name="Barker N."/>
            <person name="Li Z."/>
            <person name="Van de Peer Y."/>
            <person name="Mizrachi E."/>
        </authorList>
    </citation>
    <scope>NUCLEOTIDE SEQUENCE</scope>
    <source>
        <tissue evidence="10">Young leaves</tissue>
    </source>
</reference>
<evidence type="ECO:0000256" key="2">
    <source>
        <dbReference type="ARBA" id="ARBA00007049"/>
    </source>
</evidence>
<dbReference type="InterPro" id="IPR008217">
    <property type="entry name" value="Ccc1_fam"/>
</dbReference>
<feature type="transmembrane region" description="Helical" evidence="9">
    <location>
        <begin position="58"/>
        <end position="83"/>
    </location>
</feature>
<dbReference type="EMBL" id="JAMYWD010000012">
    <property type="protein sequence ID" value="KAJ4951203.1"/>
    <property type="molecule type" value="Genomic_DNA"/>
</dbReference>
<evidence type="ECO:0000256" key="8">
    <source>
        <dbReference type="ARBA" id="ARBA00044464"/>
    </source>
</evidence>
<gene>
    <name evidence="10" type="ORF">NE237_028035</name>
</gene>
<evidence type="ECO:0000256" key="5">
    <source>
        <dbReference type="ARBA" id="ARBA00022692"/>
    </source>
</evidence>
<sequence>MILVASAGLEVEVSQAATSEYISCHYKRDFELRYPTEEDVEESTVLQLRSIKEATLSVFAFSIGALTVVTGDMIIVASAGLVVGAFQAATIEYISCYYKRDFELRYPTEEDGEESTVLQLRPIKEATLSVLAFSIGGIIFILAVSFVTNNQWRIGLMIGVSSVTLALSRIRGAFMGMVPIMSTTLRMMIICLFAMGVSYVLTTLFS</sequence>
<evidence type="ECO:0000256" key="3">
    <source>
        <dbReference type="ARBA" id="ARBA00022496"/>
    </source>
</evidence>
<evidence type="ECO:0000256" key="1">
    <source>
        <dbReference type="ARBA" id="ARBA00004128"/>
    </source>
</evidence>